<dbReference type="OrthoDB" id="5647297at2"/>
<keyword evidence="3" id="KW-1185">Reference proteome</keyword>
<dbReference type="Proteomes" id="UP000254968">
    <property type="component" value="Unassembled WGS sequence"/>
</dbReference>
<evidence type="ECO:0000313" key="1">
    <source>
        <dbReference type="EMBL" id="STX55458.1"/>
    </source>
</evidence>
<dbReference type="EMBL" id="UGNV01000002">
    <property type="protein sequence ID" value="STX55530.1"/>
    <property type="molecule type" value="Genomic_DNA"/>
</dbReference>
<organism evidence="2 3">
    <name type="scientific">Legionella beliardensis</name>
    <dbReference type="NCBI Taxonomy" id="91822"/>
    <lineage>
        <taxon>Bacteria</taxon>
        <taxon>Pseudomonadati</taxon>
        <taxon>Pseudomonadota</taxon>
        <taxon>Gammaproteobacteria</taxon>
        <taxon>Legionellales</taxon>
        <taxon>Legionellaceae</taxon>
        <taxon>Legionella</taxon>
    </lineage>
</organism>
<evidence type="ECO:0000313" key="2">
    <source>
        <dbReference type="EMBL" id="STX55530.1"/>
    </source>
</evidence>
<accession>A0A378JXQ5</accession>
<evidence type="ECO:0000313" key="3">
    <source>
        <dbReference type="Proteomes" id="UP000254968"/>
    </source>
</evidence>
<dbReference type="AlphaFoldDB" id="A0A378JXQ5"/>
<reference evidence="2 3" key="1">
    <citation type="submission" date="2018-06" db="EMBL/GenBank/DDBJ databases">
        <authorList>
            <consortium name="Pathogen Informatics"/>
            <person name="Doyle S."/>
        </authorList>
    </citation>
    <scope>NUCLEOTIDE SEQUENCE [LARGE SCALE GENOMIC DNA]</scope>
    <source>
        <strain evidence="2 3">NCTC13315</strain>
    </source>
</reference>
<protein>
    <submittedName>
        <fullName evidence="2">Uncharacterized protein</fullName>
    </submittedName>
</protein>
<proteinExistence type="predicted"/>
<gene>
    <name evidence="1" type="ORF">NCTC13315_02830</name>
    <name evidence="2" type="ORF">NCTC13315_02902</name>
</gene>
<name>A0A378JXQ5_9GAMM</name>
<dbReference type="RefSeq" id="WP_115304111.1">
    <property type="nucleotide sequence ID" value="NZ_CAAAHO010000010.1"/>
</dbReference>
<sequence>MKKILLPSQCLSIMKQPLTWAIGMSAIIGTVAGLAMSHEPSAPNPALAVSEAVINRLNELQNHLISLEAASQKPLPKLNLSALEQKIKDLSHDVAALCQFNPEALNNHFEQRLTQTEHSLSQQLNTLNHAVTDIKSTYHAIKYLPAQSLPFKVASIDSIQTIPVASIQYDYKTIPLEKGDSLAGWTLVRVDFPHQQLEFENGNKEHVLIKQEHIG</sequence>
<dbReference type="EMBL" id="UGNV01000002">
    <property type="protein sequence ID" value="STX55458.1"/>
    <property type="molecule type" value="Genomic_DNA"/>
</dbReference>